<reference evidence="11" key="1">
    <citation type="submission" date="2019-03" db="EMBL/GenBank/DDBJ databases">
        <title>Long read genome sequence of the mycoparasitic Pythium oligandrum ATCC 38472 isolated from sugarbeet rhizosphere.</title>
        <authorList>
            <person name="Gaulin E."/>
        </authorList>
    </citation>
    <scope>NUCLEOTIDE SEQUENCE</scope>
    <source>
        <strain evidence="11">ATCC 38472_TT</strain>
    </source>
</reference>
<comment type="caution">
    <text evidence="11">The sequence shown here is derived from an EMBL/GenBank/DDBJ whole genome shotgun (WGS) entry which is preliminary data.</text>
</comment>
<proteinExistence type="inferred from homology"/>
<gene>
    <name evidence="11" type="ORF">Poli38472_013410</name>
</gene>
<dbReference type="PANTHER" id="PTHR14527">
    <property type="entry name" value="PROTEIN MIS12 HOMOLOG"/>
    <property type="match status" value="1"/>
</dbReference>
<sequence length="270" mass="30760">MASSSICGFVDAFLKDLHVAIDESTRIVTGDVENSLHQKLESCGDKRKQARQLNAVAKCSNAYMHRVQAGFNKNFDKFELYMRRNIVMIPHDVIDDVEKIHQERLKKNSVDPNSPEALAAAAEEVEFAGLSPQERREKKLEKELVALRKQIRELQGETQRLTLEEKALEFRTKHFKGVVAKLDFLEQISASTIKPLKRTVEKVAALHESLQVMDEVQTALEEDTKAFKRKKMETRDTYRNLHQRFLTQTANVGLASLDDLKALNANLSVK</sequence>
<evidence type="ECO:0000256" key="8">
    <source>
        <dbReference type="ARBA" id="ARBA00023306"/>
    </source>
</evidence>
<dbReference type="AlphaFoldDB" id="A0A8K1C7A3"/>
<evidence type="ECO:0000256" key="3">
    <source>
        <dbReference type="ARBA" id="ARBA00022454"/>
    </source>
</evidence>
<keyword evidence="6" id="KW-0995">Kinetochore</keyword>
<keyword evidence="3" id="KW-0158">Chromosome</keyword>
<dbReference type="GO" id="GO:0005634">
    <property type="term" value="C:nucleus"/>
    <property type="evidence" value="ECO:0007669"/>
    <property type="project" value="InterPro"/>
</dbReference>
<keyword evidence="5" id="KW-0498">Mitosis</keyword>
<evidence type="ECO:0000256" key="6">
    <source>
        <dbReference type="ARBA" id="ARBA00022838"/>
    </source>
</evidence>
<evidence type="ECO:0000313" key="11">
    <source>
        <dbReference type="EMBL" id="TMW57936.1"/>
    </source>
</evidence>
<name>A0A8K1C7A3_PYTOL</name>
<feature type="coiled-coil region" evidence="10">
    <location>
        <begin position="130"/>
        <end position="164"/>
    </location>
</feature>
<organism evidence="11 12">
    <name type="scientific">Pythium oligandrum</name>
    <name type="common">Mycoparasitic fungus</name>
    <dbReference type="NCBI Taxonomy" id="41045"/>
    <lineage>
        <taxon>Eukaryota</taxon>
        <taxon>Sar</taxon>
        <taxon>Stramenopiles</taxon>
        <taxon>Oomycota</taxon>
        <taxon>Peronosporomycetes</taxon>
        <taxon>Pythiales</taxon>
        <taxon>Pythiaceae</taxon>
        <taxon>Pythium</taxon>
    </lineage>
</organism>
<dbReference type="EMBL" id="SPLM01000113">
    <property type="protein sequence ID" value="TMW57936.1"/>
    <property type="molecule type" value="Genomic_DNA"/>
</dbReference>
<keyword evidence="8" id="KW-0131">Cell cycle</keyword>
<dbReference type="GO" id="GO:0000070">
    <property type="term" value="P:mitotic sister chromatid segregation"/>
    <property type="evidence" value="ECO:0007669"/>
    <property type="project" value="TreeGrafter"/>
</dbReference>
<dbReference type="GO" id="GO:0000444">
    <property type="term" value="C:MIS12/MIND type complex"/>
    <property type="evidence" value="ECO:0007669"/>
    <property type="project" value="TreeGrafter"/>
</dbReference>
<evidence type="ECO:0000313" key="12">
    <source>
        <dbReference type="Proteomes" id="UP000794436"/>
    </source>
</evidence>
<protein>
    <submittedName>
        <fullName evidence="11">Uncharacterized protein</fullName>
    </submittedName>
</protein>
<comment type="similarity">
    <text evidence="2">Belongs to the mis12 family.</text>
</comment>
<comment type="subcellular location">
    <subcellularLocation>
        <location evidence="1">Chromosome</location>
        <location evidence="1">Centromere</location>
        <location evidence="1">Kinetochore</location>
    </subcellularLocation>
</comment>
<evidence type="ECO:0000256" key="9">
    <source>
        <dbReference type="ARBA" id="ARBA00023328"/>
    </source>
</evidence>
<dbReference type="GO" id="GO:0051382">
    <property type="term" value="P:kinetochore assembly"/>
    <property type="evidence" value="ECO:0007669"/>
    <property type="project" value="TreeGrafter"/>
</dbReference>
<evidence type="ECO:0000256" key="5">
    <source>
        <dbReference type="ARBA" id="ARBA00022776"/>
    </source>
</evidence>
<dbReference type="GO" id="GO:0051301">
    <property type="term" value="P:cell division"/>
    <property type="evidence" value="ECO:0007669"/>
    <property type="project" value="UniProtKB-KW"/>
</dbReference>
<dbReference type="InterPro" id="IPR008685">
    <property type="entry name" value="Centromere_Mis12"/>
</dbReference>
<dbReference type="OrthoDB" id="1884855at2759"/>
<keyword evidence="9" id="KW-0137">Centromere</keyword>
<keyword evidence="7 10" id="KW-0175">Coiled coil</keyword>
<evidence type="ECO:0000256" key="1">
    <source>
        <dbReference type="ARBA" id="ARBA00004629"/>
    </source>
</evidence>
<accession>A0A8K1C7A3</accession>
<dbReference type="Proteomes" id="UP000794436">
    <property type="component" value="Unassembled WGS sequence"/>
</dbReference>
<dbReference type="PANTHER" id="PTHR14527:SF2">
    <property type="entry name" value="PROTEIN MIS12 HOMOLOG"/>
    <property type="match status" value="1"/>
</dbReference>
<evidence type="ECO:0000256" key="10">
    <source>
        <dbReference type="SAM" id="Coils"/>
    </source>
</evidence>
<keyword evidence="12" id="KW-1185">Reference proteome</keyword>
<dbReference type="Pfam" id="PF05859">
    <property type="entry name" value="Mis12"/>
    <property type="match status" value="1"/>
</dbReference>
<evidence type="ECO:0000256" key="4">
    <source>
        <dbReference type="ARBA" id="ARBA00022618"/>
    </source>
</evidence>
<keyword evidence="4" id="KW-0132">Cell division</keyword>
<evidence type="ECO:0000256" key="7">
    <source>
        <dbReference type="ARBA" id="ARBA00023054"/>
    </source>
</evidence>
<evidence type="ECO:0000256" key="2">
    <source>
        <dbReference type="ARBA" id="ARBA00008643"/>
    </source>
</evidence>